<name>A0ABU0PI92_9MICC</name>
<dbReference type="Proteomes" id="UP001236806">
    <property type="component" value="Unassembled WGS sequence"/>
</dbReference>
<protein>
    <submittedName>
        <fullName evidence="1">Uncharacterized protein</fullName>
    </submittedName>
</protein>
<evidence type="ECO:0000313" key="2">
    <source>
        <dbReference type="Proteomes" id="UP001236806"/>
    </source>
</evidence>
<reference evidence="1 2" key="1">
    <citation type="submission" date="2023-07" db="EMBL/GenBank/DDBJ databases">
        <title>Comparative genomics of wheat-associated soil bacteria to identify genetic determinants of phenazine resistance.</title>
        <authorList>
            <person name="Mouncey N."/>
        </authorList>
    </citation>
    <scope>NUCLEOTIDE SEQUENCE [LARGE SCALE GENOMIC DNA]</scope>
    <source>
        <strain evidence="1 2">W1I3</strain>
    </source>
</reference>
<sequence>MTEHNGEGILTERADRAPRDFQLRIDDFDRE</sequence>
<proteinExistence type="predicted"/>
<keyword evidence="2" id="KW-1185">Reference proteome</keyword>
<gene>
    <name evidence="1" type="ORF">QFZ36_001229</name>
</gene>
<organism evidence="1 2">
    <name type="scientific">Pseudarthrobacter siccitolerans</name>
    <dbReference type="NCBI Taxonomy" id="861266"/>
    <lineage>
        <taxon>Bacteria</taxon>
        <taxon>Bacillati</taxon>
        <taxon>Actinomycetota</taxon>
        <taxon>Actinomycetes</taxon>
        <taxon>Micrococcales</taxon>
        <taxon>Micrococcaceae</taxon>
        <taxon>Pseudarthrobacter</taxon>
    </lineage>
</organism>
<accession>A0ABU0PI92</accession>
<comment type="caution">
    <text evidence="1">The sequence shown here is derived from an EMBL/GenBank/DDBJ whole genome shotgun (WGS) entry which is preliminary data.</text>
</comment>
<evidence type="ECO:0000313" key="1">
    <source>
        <dbReference type="EMBL" id="MDQ0673668.1"/>
    </source>
</evidence>
<dbReference type="EMBL" id="JAUSXB010000001">
    <property type="protein sequence ID" value="MDQ0673668.1"/>
    <property type="molecule type" value="Genomic_DNA"/>
</dbReference>